<dbReference type="Pfam" id="PF22692">
    <property type="entry name" value="LlgE_F_G_D1"/>
    <property type="match status" value="1"/>
</dbReference>
<evidence type="ECO:0000313" key="7">
    <source>
        <dbReference type="Proteomes" id="UP000595254"/>
    </source>
</evidence>
<feature type="domain" description="Flagellar hook protein FlgE/F/G-like D1" evidence="5">
    <location>
        <begin position="104"/>
        <end position="173"/>
    </location>
</feature>
<reference evidence="6 7" key="1">
    <citation type="submission" date="2021-01" db="EMBL/GenBank/DDBJ databases">
        <title>FDA dAtabase for Regulatory Grade micrObial Sequences (FDA-ARGOS): Supporting development and validation of Infectious Disease Dx tests.</title>
        <authorList>
            <person name="Nelson B."/>
            <person name="Plummer A."/>
            <person name="Tallon L."/>
            <person name="Sadzewicz L."/>
            <person name="Zhao X."/>
            <person name="Boylan J."/>
            <person name="Ott S."/>
            <person name="Bowen H."/>
            <person name="Vavikolanu K."/>
            <person name="Mehta A."/>
            <person name="Aluvathingal J."/>
            <person name="Nadendla S."/>
            <person name="Myers T."/>
            <person name="Yan Y."/>
            <person name="Sichtig H."/>
        </authorList>
    </citation>
    <scope>NUCLEOTIDE SEQUENCE [LARGE SCALE GENOMIC DNA]</scope>
    <source>
        <strain evidence="6 7">FDAARGOS_1161</strain>
    </source>
</reference>
<evidence type="ECO:0000313" key="6">
    <source>
        <dbReference type="EMBL" id="QQS99091.1"/>
    </source>
</evidence>
<feature type="domain" description="Flagellar basal body rod protein N-terminal" evidence="3">
    <location>
        <begin position="7"/>
        <end position="35"/>
    </location>
</feature>
<dbReference type="Proteomes" id="UP000595254">
    <property type="component" value="Chromosome"/>
</dbReference>
<dbReference type="InterPro" id="IPR020013">
    <property type="entry name" value="Flagellar_FlgE/F/G"/>
</dbReference>
<keyword evidence="7" id="KW-1185">Reference proteome</keyword>
<accession>A0A974NJZ0</accession>
<dbReference type="RefSeq" id="WP_040375206.1">
    <property type="nucleotide sequence ID" value="NZ_CP068053.1"/>
</dbReference>
<comment type="similarity">
    <text evidence="1 2">Belongs to the flagella basal body rod proteins family.</text>
</comment>
<keyword evidence="6" id="KW-0969">Cilium</keyword>
<protein>
    <submittedName>
        <fullName evidence="6">Flagellar hook-basal body protein</fullName>
    </submittedName>
</protein>
<proteinExistence type="inferred from homology"/>
<dbReference type="Pfam" id="PF06429">
    <property type="entry name" value="Flg_bbr_C"/>
    <property type="match status" value="1"/>
</dbReference>
<dbReference type="PROSITE" id="PS00588">
    <property type="entry name" value="FLAGELLA_BB_ROD"/>
    <property type="match status" value="1"/>
</dbReference>
<dbReference type="EMBL" id="CP068053">
    <property type="protein sequence ID" value="QQS99091.1"/>
    <property type="molecule type" value="Genomic_DNA"/>
</dbReference>
<dbReference type="InterPro" id="IPR019776">
    <property type="entry name" value="Flagellar_basal_body_rod_CS"/>
</dbReference>
<dbReference type="SUPFAM" id="SSF117143">
    <property type="entry name" value="Flagellar hook protein flgE"/>
    <property type="match status" value="1"/>
</dbReference>
<dbReference type="KEGG" id="ppsr:I6J18_15750"/>
<evidence type="ECO:0000259" key="4">
    <source>
        <dbReference type="Pfam" id="PF06429"/>
    </source>
</evidence>
<dbReference type="NCBIfam" id="TIGR03506">
    <property type="entry name" value="FlgEFG_subfam"/>
    <property type="match status" value="1"/>
</dbReference>
<dbReference type="InterPro" id="IPR010930">
    <property type="entry name" value="Flg_bb/hook_C_dom"/>
</dbReference>
<dbReference type="AlphaFoldDB" id="A0A974NJZ0"/>
<dbReference type="InterPro" id="IPR053967">
    <property type="entry name" value="LlgE_F_G-like_D1"/>
</dbReference>
<comment type="subcellular location">
    <subcellularLocation>
        <location evidence="2">Bacterial flagellum basal body</location>
    </subcellularLocation>
</comment>
<keyword evidence="6" id="KW-0282">Flagellum</keyword>
<name>A0A974NJZ0_PERPY</name>
<dbReference type="Pfam" id="PF00460">
    <property type="entry name" value="Flg_bb_rod"/>
    <property type="match status" value="1"/>
</dbReference>
<keyword evidence="6" id="KW-0966">Cell projection</keyword>
<organism evidence="6 7">
    <name type="scientific">Peribacillus psychrosaccharolyticus</name>
    <name type="common">Bacillus psychrosaccharolyticus</name>
    <dbReference type="NCBI Taxonomy" id="1407"/>
    <lineage>
        <taxon>Bacteria</taxon>
        <taxon>Bacillati</taxon>
        <taxon>Bacillota</taxon>
        <taxon>Bacilli</taxon>
        <taxon>Bacillales</taxon>
        <taxon>Bacillaceae</taxon>
        <taxon>Peribacillus</taxon>
    </lineage>
</organism>
<evidence type="ECO:0000259" key="3">
    <source>
        <dbReference type="Pfam" id="PF00460"/>
    </source>
</evidence>
<evidence type="ECO:0000256" key="1">
    <source>
        <dbReference type="ARBA" id="ARBA00009677"/>
    </source>
</evidence>
<feature type="domain" description="Flagellar basal-body/hook protein C-terminal" evidence="4">
    <location>
        <begin position="233"/>
        <end position="274"/>
    </location>
</feature>
<dbReference type="PANTHER" id="PTHR30435">
    <property type="entry name" value="FLAGELLAR PROTEIN"/>
    <property type="match status" value="1"/>
</dbReference>
<dbReference type="GO" id="GO:0071978">
    <property type="term" value="P:bacterial-type flagellum-dependent swarming motility"/>
    <property type="evidence" value="ECO:0007669"/>
    <property type="project" value="TreeGrafter"/>
</dbReference>
<dbReference type="PANTHER" id="PTHR30435:SF19">
    <property type="entry name" value="FLAGELLAR BASAL-BODY ROD PROTEIN FLGG"/>
    <property type="match status" value="1"/>
</dbReference>
<dbReference type="GO" id="GO:0009425">
    <property type="term" value="C:bacterial-type flagellum basal body"/>
    <property type="evidence" value="ECO:0007669"/>
    <property type="project" value="UniProtKB-SubCell"/>
</dbReference>
<evidence type="ECO:0000256" key="2">
    <source>
        <dbReference type="RuleBase" id="RU362116"/>
    </source>
</evidence>
<dbReference type="InterPro" id="IPR001444">
    <property type="entry name" value="Flag_bb_rod_N"/>
</dbReference>
<keyword evidence="2" id="KW-0975">Bacterial flagellum</keyword>
<dbReference type="InterPro" id="IPR037925">
    <property type="entry name" value="FlgE/F/G-like"/>
</dbReference>
<sequence length="278" mass="30378">MNRMMITATNTLGQLQHKLDSIGNNIANVDTTGFKRSETSFNDLLVQQFNNMGDKASEIGRQTPNGIRQGNGAKMSQAQQVLTQGTLKSTSRDLDAAFTKPDLFFTVRTEDEKGISTAYTRDGAFYLTPTGNSDELKLVTGDGNAVLDEYQDPIIITGSLKDLVISKDGQLSAAKDDGSIQTFNLGVVSIKKPQFMEKISGNLLSFPGDLNVQEDEVFDTLNGGLREKISLTQGSLENSNVDLSKEMSDLINVQRQYQFQSRAISMADQMSGLVNGIR</sequence>
<evidence type="ECO:0000259" key="5">
    <source>
        <dbReference type="Pfam" id="PF22692"/>
    </source>
</evidence>
<gene>
    <name evidence="6" type="ORF">I6J18_15750</name>
</gene>